<dbReference type="AlphaFoldDB" id="A0A1G9EVB7"/>
<sequence length="133" mass="15140">MYKLSITIMRMLGFIAILNAIILDFYHHLEWVNSYVQYGPIALFVLYILGGAFITSKLYKDREEPEGRKLSPFIYSMMITTFLTVIFAMNIFVGEPKSNIFNISNSEFWIFAVVVPIVSKLMSKNGANAADHG</sequence>
<evidence type="ECO:0000313" key="3">
    <source>
        <dbReference type="Proteomes" id="UP000199008"/>
    </source>
</evidence>
<gene>
    <name evidence="2" type="ORF">SAMN05216216_11016</name>
</gene>
<feature type="transmembrane region" description="Helical" evidence="1">
    <location>
        <begin position="74"/>
        <end position="93"/>
    </location>
</feature>
<reference evidence="3" key="1">
    <citation type="submission" date="2016-10" db="EMBL/GenBank/DDBJ databases">
        <authorList>
            <person name="Varghese N."/>
            <person name="Submissions S."/>
        </authorList>
    </citation>
    <scope>NUCLEOTIDE SEQUENCE [LARGE SCALE GENOMIC DNA]</scope>
    <source>
        <strain evidence="3">CGMCC 1.8895</strain>
    </source>
</reference>
<evidence type="ECO:0000256" key="1">
    <source>
        <dbReference type="SAM" id="Phobius"/>
    </source>
</evidence>
<dbReference type="STRING" id="576118.SAMN05216216_11016"/>
<protein>
    <submittedName>
        <fullName evidence="2">Uncharacterized protein</fullName>
    </submittedName>
</protein>
<evidence type="ECO:0000313" key="2">
    <source>
        <dbReference type="EMBL" id="SDK80033.1"/>
    </source>
</evidence>
<accession>A0A1G9EVB7</accession>
<keyword evidence="1" id="KW-0472">Membrane</keyword>
<keyword evidence="3" id="KW-1185">Reference proteome</keyword>
<name>A0A1G9EVB7_9BACL</name>
<proteinExistence type="predicted"/>
<dbReference type="RefSeq" id="WP_092986004.1">
    <property type="nucleotide sequence ID" value="NZ_FNFY01000010.1"/>
</dbReference>
<keyword evidence="1" id="KW-0812">Transmembrane</keyword>
<dbReference type="Proteomes" id="UP000199008">
    <property type="component" value="Unassembled WGS sequence"/>
</dbReference>
<feature type="transmembrane region" description="Helical" evidence="1">
    <location>
        <begin position="12"/>
        <end position="29"/>
    </location>
</feature>
<organism evidence="2 3">
    <name type="scientific">Lacicoccus qingdaonensis</name>
    <dbReference type="NCBI Taxonomy" id="576118"/>
    <lineage>
        <taxon>Bacteria</taxon>
        <taxon>Bacillati</taxon>
        <taxon>Bacillota</taxon>
        <taxon>Bacilli</taxon>
        <taxon>Bacillales</taxon>
        <taxon>Salinicoccaceae</taxon>
        <taxon>Lacicoccus</taxon>
    </lineage>
</organism>
<dbReference type="OrthoDB" id="2418234at2"/>
<dbReference type="EMBL" id="FNFY01000010">
    <property type="protein sequence ID" value="SDK80033.1"/>
    <property type="molecule type" value="Genomic_DNA"/>
</dbReference>
<keyword evidence="1" id="KW-1133">Transmembrane helix</keyword>
<feature type="transmembrane region" description="Helical" evidence="1">
    <location>
        <begin position="35"/>
        <end position="54"/>
    </location>
</feature>